<gene>
    <name evidence="12" type="ORF">SASPL_142346</name>
</gene>
<accession>A0A8X8WJR3</accession>
<protein>
    <recommendedName>
        <fullName evidence="11">Zinc-finger domain-containing protein</fullName>
    </recommendedName>
</protein>
<dbReference type="EMBL" id="PNBA02000016">
    <property type="protein sequence ID" value="KAG6396202.1"/>
    <property type="molecule type" value="Genomic_DNA"/>
</dbReference>
<reference evidence="12" key="1">
    <citation type="submission" date="2018-01" db="EMBL/GenBank/DDBJ databases">
        <authorList>
            <person name="Mao J.F."/>
        </authorList>
    </citation>
    <scope>NUCLEOTIDE SEQUENCE</scope>
    <source>
        <strain evidence="12">Huo1</strain>
        <tissue evidence="12">Leaf</tissue>
    </source>
</reference>
<feature type="region of interest" description="Disordered" evidence="10">
    <location>
        <begin position="335"/>
        <end position="358"/>
    </location>
</feature>
<keyword evidence="7" id="KW-0805">Transcription regulation</keyword>
<evidence type="ECO:0000256" key="5">
    <source>
        <dbReference type="ARBA" id="ARBA00022553"/>
    </source>
</evidence>
<evidence type="ECO:0000256" key="6">
    <source>
        <dbReference type="ARBA" id="ARBA00022843"/>
    </source>
</evidence>
<comment type="caution">
    <text evidence="12">The sequence shown here is derived from an EMBL/GenBank/DDBJ whole genome shotgun (WGS) entry which is preliminary data.</text>
</comment>
<evidence type="ECO:0000256" key="3">
    <source>
        <dbReference type="ARBA" id="ARBA00022490"/>
    </source>
</evidence>
<evidence type="ECO:0000313" key="13">
    <source>
        <dbReference type="Proteomes" id="UP000298416"/>
    </source>
</evidence>
<feature type="compositionally biased region" description="Polar residues" evidence="10">
    <location>
        <begin position="222"/>
        <end position="231"/>
    </location>
</feature>
<keyword evidence="3" id="KW-0963">Cytoplasm</keyword>
<evidence type="ECO:0000256" key="10">
    <source>
        <dbReference type="SAM" id="MobiDB-lite"/>
    </source>
</evidence>
<evidence type="ECO:0000256" key="2">
    <source>
        <dbReference type="ARBA" id="ARBA00004496"/>
    </source>
</evidence>
<dbReference type="InterPro" id="IPR040221">
    <property type="entry name" value="CDCA7/CDA7L"/>
</dbReference>
<reference evidence="12" key="2">
    <citation type="submission" date="2020-08" db="EMBL/GenBank/DDBJ databases">
        <title>Plant Genome Project.</title>
        <authorList>
            <person name="Zhang R.-G."/>
        </authorList>
    </citation>
    <scope>NUCLEOTIDE SEQUENCE</scope>
    <source>
        <strain evidence="12">Huo1</strain>
        <tissue evidence="12">Leaf</tissue>
    </source>
</reference>
<keyword evidence="5" id="KW-0597">Phosphoprotein</keyword>
<comment type="subcellular location">
    <subcellularLocation>
        <location evidence="2">Cytoplasm</location>
    </subcellularLocation>
    <subcellularLocation>
        <location evidence="1">Nucleus</location>
    </subcellularLocation>
</comment>
<feature type="compositionally biased region" description="Low complexity" evidence="10">
    <location>
        <begin position="1"/>
        <end position="14"/>
    </location>
</feature>
<organism evidence="12">
    <name type="scientific">Salvia splendens</name>
    <name type="common">Scarlet sage</name>
    <dbReference type="NCBI Taxonomy" id="180675"/>
    <lineage>
        <taxon>Eukaryota</taxon>
        <taxon>Viridiplantae</taxon>
        <taxon>Streptophyta</taxon>
        <taxon>Embryophyta</taxon>
        <taxon>Tracheophyta</taxon>
        <taxon>Spermatophyta</taxon>
        <taxon>Magnoliopsida</taxon>
        <taxon>eudicotyledons</taxon>
        <taxon>Gunneridae</taxon>
        <taxon>Pentapetalae</taxon>
        <taxon>asterids</taxon>
        <taxon>lamiids</taxon>
        <taxon>Lamiales</taxon>
        <taxon>Lamiaceae</taxon>
        <taxon>Nepetoideae</taxon>
        <taxon>Mentheae</taxon>
        <taxon>Salviinae</taxon>
        <taxon>Salvia</taxon>
        <taxon>Salvia subgen. Calosphace</taxon>
        <taxon>core Calosphace</taxon>
    </lineage>
</organism>
<keyword evidence="8" id="KW-0804">Transcription</keyword>
<dbReference type="GO" id="GO:0005737">
    <property type="term" value="C:cytoplasm"/>
    <property type="evidence" value="ECO:0007669"/>
    <property type="project" value="UniProtKB-SubCell"/>
</dbReference>
<keyword evidence="6" id="KW-0832">Ubl conjugation</keyword>
<name>A0A8X8WJR3_SALSN</name>
<keyword evidence="13" id="KW-1185">Reference proteome</keyword>
<dbReference type="Pfam" id="PF10497">
    <property type="entry name" value="zf-4CXXC_R1"/>
    <property type="match status" value="1"/>
</dbReference>
<evidence type="ECO:0000259" key="11">
    <source>
        <dbReference type="Pfam" id="PF10497"/>
    </source>
</evidence>
<feature type="region of interest" description="Disordered" evidence="10">
    <location>
        <begin position="1"/>
        <end position="20"/>
    </location>
</feature>
<dbReference type="InterPro" id="IPR018866">
    <property type="entry name" value="Znf-4CXXC_R1"/>
</dbReference>
<evidence type="ECO:0000256" key="4">
    <source>
        <dbReference type="ARBA" id="ARBA00022499"/>
    </source>
</evidence>
<dbReference type="PANTHER" id="PTHR31169:SF23">
    <property type="entry name" value="OS03G0572250 PROTEIN"/>
    <property type="match status" value="1"/>
</dbReference>
<evidence type="ECO:0000256" key="8">
    <source>
        <dbReference type="ARBA" id="ARBA00023163"/>
    </source>
</evidence>
<feature type="region of interest" description="Disordered" evidence="10">
    <location>
        <begin position="250"/>
        <end position="280"/>
    </location>
</feature>
<keyword evidence="9" id="KW-0539">Nucleus</keyword>
<evidence type="ECO:0000256" key="7">
    <source>
        <dbReference type="ARBA" id="ARBA00023015"/>
    </source>
</evidence>
<evidence type="ECO:0000313" key="12">
    <source>
        <dbReference type="EMBL" id="KAG6396202.1"/>
    </source>
</evidence>
<dbReference type="PANTHER" id="PTHR31169">
    <property type="entry name" value="OS05G0300700 PROTEIN"/>
    <property type="match status" value="1"/>
</dbReference>
<evidence type="ECO:0000256" key="9">
    <source>
        <dbReference type="ARBA" id="ARBA00023242"/>
    </source>
</evidence>
<proteinExistence type="predicted"/>
<dbReference type="AlphaFoldDB" id="A0A8X8WJR3"/>
<feature type="region of interest" description="Disordered" evidence="10">
    <location>
        <begin position="210"/>
        <end position="235"/>
    </location>
</feature>
<sequence length="397" mass="44262">MVARRSSPPEILEIPESERMQQCESVEEDDVCGSGISDYELCREERIRENRERMQKLGIFPLSLSQKLNSPKSTPVRACRKVSRLHSPPSVGPTRRSSRQKTLGQHTHCSNCNMIQGQFCGDCLYMRYGENVLEANANPDWICPVCRGICNCSLCRHAKGWPPTGILCKKSVAHYLIQTRRAQTNKENNVVSKVPVSAKRSLPFSNIEVTGEDSDLTKPSHECSNPNSVSISDKESTDCKLAPECGDKPLPYPADDALTKDQVEHPLKPKVGKDSPEFDDDKESIHVACTVCVNVIDVETEPLNDEVIVEVLERGGDDAYEIEKEESVPDIKCGIESATSPKSTKKRVGYEPTPDSIGRRLRMRRTGPKLASASHRGPKLALKMHPQQQMWEVLVVD</sequence>
<feature type="compositionally biased region" description="Basic and acidic residues" evidence="10">
    <location>
        <begin position="257"/>
        <end position="276"/>
    </location>
</feature>
<feature type="domain" description="Zinc-finger" evidence="11">
    <location>
        <begin position="94"/>
        <end position="172"/>
    </location>
</feature>
<evidence type="ECO:0000256" key="1">
    <source>
        <dbReference type="ARBA" id="ARBA00004123"/>
    </source>
</evidence>
<dbReference type="Proteomes" id="UP000298416">
    <property type="component" value="Unassembled WGS sequence"/>
</dbReference>
<dbReference type="GO" id="GO:0005634">
    <property type="term" value="C:nucleus"/>
    <property type="evidence" value="ECO:0007669"/>
    <property type="project" value="UniProtKB-SubCell"/>
</dbReference>
<dbReference type="GO" id="GO:0006355">
    <property type="term" value="P:regulation of DNA-templated transcription"/>
    <property type="evidence" value="ECO:0007669"/>
    <property type="project" value="InterPro"/>
</dbReference>
<keyword evidence="4" id="KW-1017">Isopeptide bond</keyword>